<gene>
    <name evidence="3" type="ORF">ACFQQL_03365</name>
</gene>
<keyword evidence="1 3" id="KW-0378">Hydrolase</keyword>
<evidence type="ECO:0000259" key="2">
    <source>
        <dbReference type="Pfam" id="PF00144"/>
    </source>
</evidence>
<dbReference type="InterPro" id="IPR001466">
    <property type="entry name" value="Beta-lactam-related"/>
</dbReference>
<dbReference type="GO" id="GO:0016787">
    <property type="term" value="F:hydrolase activity"/>
    <property type="evidence" value="ECO:0007669"/>
    <property type="project" value="UniProtKB-KW"/>
</dbReference>
<sequence length="396" mass="41622">MSTSSATTVADAELREAVAALLAEATRTALARVPQVAPTRAGTPGAQALVAHRGRVVAHAWDGHAVLHDPDGGLLPVAQREPVTARTRWDIASLTKLLTATTALVQHDAGTIDLDAPVVEHLPAFAGDGEPERRAVTVRHLLTHTAGLPPVTALWEVPPARRAGRVLTEPITARPGRRHVYSCVGHLVLGLLLTEVTGRDLPSLVGATVTGPLGMASTSWTPAPGAPVAATEYQDQPPRGLVRGEVHDETAWALGGAGNAGAFSTAEDLLRLAEEVRTGAGGLLRPESRALLRTGTLPAEEARRVGFDQAVGLRVGGRGPAVTGGPELLWHAGFTGTLLAVDLDRDTVVVLLTNRVHPRRRAFDVDPLRRALVTAAQGWAQGRTNSARTRATSIRE</sequence>
<protein>
    <submittedName>
        <fullName evidence="3">Serine hydrolase domain-containing protein</fullName>
        <ecNumber evidence="3">3.-.-.-</ecNumber>
    </submittedName>
</protein>
<dbReference type="Gene3D" id="3.40.710.10">
    <property type="entry name" value="DD-peptidase/beta-lactamase superfamily"/>
    <property type="match status" value="1"/>
</dbReference>
<keyword evidence="4" id="KW-1185">Reference proteome</keyword>
<dbReference type="Proteomes" id="UP001596455">
    <property type="component" value="Unassembled WGS sequence"/>
</dbReference>
<dbReference type="PANTHER" id="PTHR43283:SF11">
    <property type="entry name" value="BETA-LACTAMASE-RELATED DOMAIN-CONTAINING PROTEIN"/>
    <property type="match status" value="1"/>
</dbReference>
<accession>A0ABW2Q855</accession>
<organism evidence="3 4">
    <name type="scientific">Georgenia alba</name>
    <dbReference type="NCBI Taxonomy" id="2233858"/>
    <lineage>
        <taxon>Bacteria</taxon>
        <taxon>Bacillati</taxon>
        <taxon>Actinomycetota</taxon>
        <taxon>Actinomycetes</taxon>
        <taxon>Micrococcales</taxon>
        <taxon>Bogoriellaceae</taxon>
        <taxon>Georgenia</taxon>
    </lineage>
</organism>
<reference evidence="4" key="1">
    <citation type="journal article" date="2019" name="Int. J. Syst. Evol. Microbiol.">
        <title>The Global Catalogue of Microorganisms (GCM) 10K type strain sequencing project: providing services to taxonomists for standard genome sequencing and annotation.</title>
        <authorList>
            <consortium name="The Broad Institute Genomics Platform"/>
            <consortium name="The Broad Institute Genome Sequencing Center for Infectious Disease"/>
            <person name="Wu L."/>
            <person name="Ma J."/>
        </authorList>
    </citation>
    <scope>NUCLEOTIDE SEQUENCE [LARGE SCALE GENOMIC DNA]</scope>
    <source>
        <strain evidence="4">JCM 1490</strain>
    </source>
</reference>
<dbReference type="RefSeq" id="WP_382391248.1">
    <property type="nucleotide sequence ID" value="NZ_JBHTCQ010000001.1"/>
</dbReference>
<evidence type="ECO:0000313" key="4">
    <source>
        <dbReference type="Proteomes" id="UP001596455"/>
    </source>
</evidence>
<dbReference type="Pfam" id="PF00144">
    <property type="entry name" value="Beta-lactamase"/>
    <property type="match status" value="1"/>
</dbReference>
<dbReference type="InterPro" id="IPR050789">
    <property type="entry name" value="Diverse_Enzym_Activities"/>
</dbReference>
<dbReference type="PANTHER" id="PTHR43283">
    <property type="entry name" value="BETA-LACTAMASE-RELATED"/>
    <property type="match status" value="1"/>
</dbReference>
<dbReference type="EC" id="3.-.-.-" evidence="3"/>
<evidence type="ECO:0000256" key="1">
    <source>
        <dbReference type="ARBA" id="ARBA00022801"/>
    </source>
</evidence>
<proteinExistence type="predicted"/>
<feature type="domain" description="Beta-lactamase-related" evidence="2">
    <location>
        <begin position="40"/>
        <end position="369"/>
    </location>
</feature>
<dbReference type="InterPro" id="IPR012338">
    <property type="entry name" value="Beta-lactam/transpept-like"/>
</dbReference>
<name>A0ABW2Q855_9MICO</name>
<comment type="caution">
    <text evidence="3">The sequence shown here is derived from an EMBL/GenBank/DDBJ whole genome shotgun (WGS) entry which is preliminary data.</text>
</comment>
<evidence type="ECO:0000313" key="3">
    <source>
        <dbReference type="EMBL" id="MFC7404137.1"/>
    </source>
</evidence>
<dbReference type="EMBL" id="JBHTCQ010000001">
    <property type="protein sequence ID" value="MFC7404137.1"/>
    <property type="molecule type" value="Genomic_DNA"/>
</dbReference>
<dbReference type="SUPFAM" id="SSF56601">
    <property type="entry name" value="beta-lactamase/transpeptidase-like"/>
    <property type="match status" value="1"/>
</dbReference>